<dbReference type="Proteomes" id="UP000784294">
    <property type="component" value="Unassembled WGS sequence"/>
</dbReference>
<dbReference type="AlphaFoldDB" id="A0A3S5BME0"/>
<protein>
    <submittedName>
        <fullName evidence="1">Uncharacterized protein</fullName>
    </submittedName>
</protein>
<gene>
    <name evidence="1" type="ORF">PXEA_LOCUS23765</name>
</gene>
<comment type="caution">
    <text evidence="1">The sequence shown here is derived from an EMBL/GenBank/DDBJ whole genome shotgun (WGS) entry which is preliminary data.</text>
</comment>
<dbReference type="EMBL" id="CAAALY010111314">
    <property type="protein sequence ID" value="VEL30325.1"/>
    <property type="molecule type" value="Genomic_DNA"/>
</dbReference>
<feature type="non-terminal residue" evidence="1">
    <location>
        <position position="65"/>
    </location>
</feature>
<accession>A0A3S5BME0</accession>
<proteinExistence type="predicted"/>
<keyword evidence="2" id="KW-1185">Reference proteome</keyword>
<reference evidence="1" key="1">
    <citation type="submission" date="2018-11" db="EMBL/GenBank/DDBJ databases">
        <authorList>
            <consortium name="Pathogen Informatics"/>
        </authorList>
    </citation>
    <scope>NUCLEOTIDE SEQUENCE</scope>
</reference>
<name>A0A3S5BME0_9PLAT</name>
<evidence type="ECO:0000313" key="2">
    <source>
        <dbReference type="Proteomes" id="UP000784294"/>
    </source>
</evidence>
<organism evidence="1 2">
    <name type="scientific">Protopolystoma xenopodis</name>
    <dbReference type="NCBI Taxonomy" id="117903"/>
    <lineage>
        <taxon>Eukaryota</taxon>
        <taxon>Metazoa</taxon>
        <taxon>Spiralia</taxon>
        <taxon>Lophotrochozoa</taxon>
        <taxon>Platyhelminthes</taxon>
        <taxon>Monogenea</taxon>
        <taxon>Polyopisthocotylea</taxon>
        <taxon>Polystomatidea</taxon>
        <taxon>Polystomatidae</taxon>
        <taxon>Protopolystoma</taxon>
    </lineage>
</organism>
<sequence length="65" mass="7279">MGLPPCSVRLVHLTGKFDDQGLDRPKRHKPLSQSVDGILATWARALLCRTGKPRTFNRRSGGRRP</sequence>
<evidence type="ECO:0000313" key="1">
    <source>
        <dbReference type="EMBL" id="VEL30325.1"/>
    </source>
</evidence>